<evidence type="ECO:0000256" key="5">
    <source>
        <dbReference type="ARBA" id="ARBA00008276"/>
    </source>
</evidence>
<dbReference type="EC" id="6.3.2.12" evidence="6"/>
<organism evidence="25 26">
    <name type="scientific">Bartonella apis</name>
    <dbReference type="NCBI Taxonomy" id="1686310"/>
    <lineage>
        <taxon>Bacteria</taxon>
        <taxon>Pseudomonadati</taxon>
        <taxon>Pseudomonadota</taxon>
        <taxon>Alphaproteobacteria</taxon>
        <taxon>Hyphomicrobiales</taxon>
        <taxon>Bartonellaceae</taxon>
        <taxon>Bartonella</taxon>
    </lineage>
</organism>
<dbReference type="NCBIfam" id="TIGR01499">
    <property type="entry name" value="folC"/>
    <property type="match status" value="1"/>
</dbReference>
<gene>
    <name evidence="25" type="ORF">PEB0149_020110</name>
</gene>
<dbReference type="UniPathway" id="UPA00077">
    <property type="reaction ID" value="UER00157"/>
</dbReference>
<dbReference type="InterPro" id="IPR004101">
    <property type="entry name" value="Mur_ligase_C"/>
</dbReference>
<sequence length="439" mass="47524">MTENRVDTLINSLLKRYPKGFDLSLDRISRLLENLGNPHLKLPPIIHIAGTNGKGSAAAACRALLESAGYSVHVHTSPHLVHWNERYRLGKKGGGKFVDDDTLADAIERVTKANQNEPITVFELLTAVAFLLFSEHPADAVILEVGLGGRFDATNVIKKPAVSLIMPISLDHVALLGNTVEKIAFEKGGIIKEGAPLVIGKQESDGAIDVLTTIAQKRHAPFVLYGQDFQAYNDHGQMVFQNEAGLKELPLPSLRGDHQISNAASAIEAVLHAGFKLTDQNIAKAMQTIVWPARMQRIKAGKLIDSLPKTMTVFLDGGHNPAGAKVIAQEIRHWKEKRMGPVTMVAGMINTKDSFHYFKELEGLVDKVYTVPVLSSDSGVAPQELAKVVGSAGLEAETTTSIEDAFQKISALAPQRTILVAGSLYMAGDFLKKNGTPPE</sequence>
<evidence type="ECO:0000256" key="19">
    <source>
        <dbReference type="ARBA" id="ARBA00047808"/>
    </source>
</evidence>
<evidence type="ECO:0000256" key="4">
    <source>
        <dbReference type="ARBA" id="ARBA00005150"/>
    </source>
</evidence>
<comment type="catalytic activity">
    <reaction evidence="18">
        <text>(6S)-5,6,7,8-tetrahydrofolyl-(gamma-L-Glu)(n) + L-glutamate + ATP = (6S)-5,6,7,8-tetrahydrofolyl-(gamma-L-Glu)(n+1) + ADP + phosphate + H(+)</text>
        <dbReference type="Rhea" id="RHEA:10580"/>
        <dbReference type="Rhea" id="RHEA-COMP:14738"/>
        <dbReference type="Rhea" id="RHEA-COMP:14740"/>
        <dbReference type="ChEBI" id="CHEBI:15378"/>
        <dbReference type="ChEBI" id="CHEBI:29985"/>
        <dbReference type="ChEBI" id="CHEBI:30616"/>
        <dbReference type="ChEBI" id="CHEBI:43474"/>
        <dbReference type="ChEBI" id="CHEBI:141005"/>
        <dbReference type="ChEBI" id="CHEBI:456216"/>
        <dbReference type="EC" id="6.3.2.17"/>
    </reaction>
</comment>
<comment type="pathway">
    <text evidence="3">Cofactor biosynthesis; tetrahydrofolate biosynthesis; 7,8-dihydrofolate from 2-amino-4-hydroxy-6-hydroxymethyl-7,8-dihydropteridine diphosphate and 4-aminobenzoate: step 2/2.</text>
</comment>
<dbReference type="InterPro" id="IPR018109">
    <property type="entry name" value="Folylpolyglutamate_synth_CS"/>
</dbReference>
<evidence type="ECO:0000256" key="15">
    <source>
        <dbReference type="ARBA" id="ARBA00030048"/>
    </source>
</evidence>
<dbReference type="RefSeq" id="WP_075869660.1">
    <property type="nucleotide sequence ID" value="NZ_LXYT01000001.1"/>
</dbReference>
<comment type="pathway">
    <text evidence="4">Cofactor biosynthesis; tetrahydrofolylpolyglutamate biosynthesis.</text>
</comment>
<dbReference type="OrthoDB" id="9809356at2"/>
<evidence type="ECO:0000256" key="16">
    <source>
        <dbReference type="ARBA" id="ARBA00030592"/>
    </source>
</evidence>
<dbReference type="Gene3D" id="3.40.1190.10">
    <property type="entry name" value="Mur-like, catalytic domain"/>
    <property type="match status" value="1"/>
</dbReference>
<dbReference type="GO" id="GO:0046872">
    <property type="term" value="F:metal ion binding"/>
    <property type="evidence" value="ECO:0007669"/>
    <property type="project" value="UniProtKB-KW"/>
</dbReference>
<evidence type="ECO:0000259" key="24">
    <source>
        <dbReference type="Pfam" id="PF08245"/>
    </source>
</evidence>
<comment type="caution">
    <text evidence="25">The sequence shown here is derived from an EMBL/GenBank/DDBJ whole genome shotgun (WGS) entry which is preliminary data.</text>
</comment>
<name>A0A1R0FC24_9HYPH</name>
<evidence type="ECO:0000256" key="20">
    <source>
        <dbReference type="ARBA" id="ARBA00049035"/>
    </source>
</evidence>
<evidence type="ECO:0000256" key="18">
    <source>
        <dbReference type="ARBA" id="ARBA00047493"/>
    </source>
</evidence>
<accession>A0A1R0FC24</accession>
<dbReference type="EC" id="6.3.2.17" evidence="7"/>
<evidence type="ECO:0000313" key="26">
    <source>
        <dbReference type="Proteomes" id="UP000187344"/>
    </source>
</evidence>
<evidence type="ECO:0000259" key="23">
    <source>
        <dbReference type="Pfam" id="PF02875"/>
    </source>
</evidence>
<evidence type="ECO:0000256" key="8">
    <source>
        <dbReference type="ARBA" id="ARBA00019357"/>
    </source>
</evidence>
<protein>
    <recommendedName>
        <fullName evidence="8">Dihydrofolate synthase/folylpolyglutamate synthase</fullName>
        <ecNumber evidence="6">6.3.2.12</ecNumber>
        <ecNumber evidence="7">6.3.2.17</ecNumber>
    </recommendedName>
    <alternativeName>
        <fullName evidence="17">Folylpoly-gamma-glutamate synthetase-dihydrofolate synthetase</fullName>
    </alternativeName>
    <alternativeName>
        <fullName evidence="15">Folylpolyglutamate synthetase</fullName>
    </alternativeName>
    <alternativeName>
        <fullName evidence="16">Tetrahydrofolylpolyglutamate synthase</fullName>
    </alternativeName>
</protein>
<keyword evidence="11 22" id="KW-0547">Nucleotide-binding</keyword>
<evidence type="ECO:0000256" key="13">
    <source>
        <dbReference type="ARBA" id="ARBA00022842"/>
    </source>
</evidence>
<proteinExistence type="inferred from homology"/>
<evidence type="ECO:0000256" key="22">
    <source>
        <dbReference type="PIRNR" id="PIRNR001563"/>
    </source>
</evidence>
<dbReference type="PANTHER" id="PTHR11136">
    <property type="entry name" value="FOLYLPOLYGLUTAMATE SYNTHASE-RELATED"/>
    <property type="match status" value="1"/>
</dbReference>
<dbReference type="PIRSF" id="PIRSF001563">
    <property type="entry name" value="Folylpolyglu_synth"/>
    <property type="match status" value="1"/>
</dbReference>
<dbReference type="SUPFAM" id="SSF53244">
    <property type="entry name" value="MurD-like peptide ligases, peptide-binding domain"/>
    <property type="match status" value="1"/>
</dbReference>
<dbReference type="Proteomes" id="UP000187344">
    <property type="component" value="Unassembled WGS sequence"/>
</dbReference>
<feature type="domain" description="Mur ligase central" evidence="24">
    <location>
        <begin position="48"/>
        <end position="269"/>
    </location>
</feature>
<keyword evidence="14" id="KW-0289">Folate biosynthesis</keyword>
<keyword evidence="26" id="KW-1185">Reference proteome</keyword>
<dbReference type="InterPro" id="IPR036565">
    <property type="entry name" value="Mur-like_cat_sf"/>
</dbReference>
<dbReference type="GO" id="GO:0046656">
    <property type="term" value="P:folic acid biosynthetic process"/>
    <property type="evidence" value="ECO:0007669"/>
    <property type="project" value="UniProtKB-KW"/>
</dbReference>
<dbReference type="EMBL" id="LXYT01000001">
    <property type="protein sequence ID" value="OLY44541.1"/>
    <property type="molecule type" value="Genomic_DNA"/>
</dbReference>
<dbReference type="InterPro" id="IPR001645">
    <property type="entry name" value="Folylpolyglutamate_synth"/>
</dbReference>
<dbReference type="GO" id="GO:0005524">
    <property type="term" value="F:ATP binding"/>
    <property type="evidence" value="ECO:0007669"/>
    <property type="project" value="UniProtKB-KW"/>
</dbReference>
<evidence type="ECO:0000256" key="1">
    <source>
        <dbReference type="ARBA" id="ARBA00001946"/>
    </source>
</evidence>
<dbReference type="FunFam" id="3.40.1190.10:FF:000011">
    <property type="entry name" value="Folylpolyglutamate synthase/dihydrofolate synthase"/>
    <property type="match status" value="1"/>
</dbReference>
<keyword evidence="10" id="KW-0479">Metal-binding</keyword>
<evidence type="ECO:0000256" key="10">
    <source>
        <dbReference type="ARBA" id="ARBA00022723"/>
    </source>
</evidence>
<dbReference type="GO" id="GO:0004326">
    <property type="term" value="F:tetrahydrofolylpolyglutamate synthase activity"/>
    <property type="evidence" value="ECO:0007669"/>
    <property type="project" value="UniProtKB-EC"/>
</dbReference>
<keyword evidence="13" id="KW-0460">Magnesium</keyword>
<dbReference type="Gene3D" id="3.90.190.20">
    <property type="entry name" value="Mur ligase, C-terminal domain"/>
    <property type="match status" value="1"/>
</dbReference>
<dbReference type="GO" id="GO:0005737">
    <property type="term" value="C:cytoplasm"/>
    <property type="evidence" value="ECO:0007669"/>
    <property type="project" value="TreeGrafter"/>
</dbReference>
<evidence type="ECO:0000256" key="2">
    <source>
        <dbReference type="ARBA" id="ARBA00002714"/>
    </source>
</evidence>
<dbReference type="InterPro" id="IPR036615">
    <property type="entry name" value="Mur_ligase_C_dom_sf"/>
</dbReference>
<dbReference type="Pfam" id="PF02875">
    <property type="entry name" value="Mur_ligase_C"/>
    <property type="match status" value="1"/>
</dbReference>
<evidence type="ECO:0000256" key="21">
    <source>
        <dbReference type="ARBA" id="ARBA00049161"/>
    </source>
</evidence>
<keyword evidence="9 22" id="KW-0436">Ligase</keyword>
<dbReference type="Pfam" id="PF08245">
    <property type="entry name" value="Mur_ligase_M"/>
    <property type="match status" value="1"/>
</dbReference>
<comment type="cofactor">
    <cofactor evidence="1">
        <name>Mg(2+)</name>
        <dbReference type="ChEBI" id="CHEBI:18420"/>
    </cofactor>
</comment>
<evidence type="ECO:0000256" key="12">
    <source>
        <dbReference type="ARBA" id="ARBA00022840"/>
    </source>
</evidence>
<keyword evidence="12 22" id="KW-0067">ATP-binding</keyword>
<evidence type="ECO:0000256" key="9">
    <source>
        <dbReference type="ARBA" id="ARBA00022598"/>
    </source>
</evidence>
<dbReference type="AlphaFoldDB" id="A0A1R0FC24"/>
<dbReference type="InterPro" id="IPR013221">
    <property type="entry name" value="Mur_ligase_cen"/>
</dbReference>
<reference evidence="25 26" key="1">
    <citation type="submission" date="2016-12" db="EMBL/GenBank/DDBJ databases">
        <title>Comparative genomics of Bartonella apis.</title>
        <authorList>
            <person name="Engel P."/>
        </authorList>
    </citation>
    <scope>NUCLEOTIDE SEQUENCE [LARGE SCALE GENOMIC DNA]</scope>
    <source>
        <strain evidence="25 26">PEB0149</strain>
    </source>
</reference>
<evidence type="ECO:0000256" key="3">
    <source>
        <dbReference type="ARBA" id="ARBA00004799"/>
    </source>
</evidence>
<comment type="catalytic activity">
    <reaction evidence="21">
        <text>7,8-dihydropteroate + L-glutamate + ATP = 7,8-dihydrofolate + ADP + phosphate + H(+)</text>
        <dbReference type="Rhea" id="RHEA:23584"/>
        <dbReference type="ChEBI" id="CHEBI:15378"/>
        <dbReference type="ChEBI" id="CHEBI:17839"/>
        <dbReference type="ChEBI" id="CHEBI:29985"/>
        <dbReference type="ChEBI" id="CHEBI:30616"/>
        <dbReference type="ChEBI" id="CHEBI:43474"/>
        <dbReference type="ChEBI" id="CHEBI:57451"/>
        <dbReference type="ChEBI" id="CHEBI:456216"/>
        <dbReference type="EC" id="6.3.2.12"/>
    </reaction>
</comment>
<dbReference type="GO" id="GO:0046654">
    <property type="term" value="P:tetrahydrofolate biosynthetic process"/>
    <property type="evidence" value="ECO:0007669"/>
    <property type="project" value="UniProtKB-UniPathway"/>
</dbReference>
<comment type="function">
    <text evidence="2">Functions in two distinct reactions of the de novo folate biosynthetic pathway. Catalyzes the addition of a glutamate residue to dihydropteroate (7,8-dihydropteroate or H2Pte) to form dihydrofolate (7,8-dihydrofolate monoglutamate or H2Pte-Glu). Also catalyzes successive additions of L-glutamate to tetrahydrofolate or 10-formyltetrahydrofolate or 5,10-methylenetetrahydrofolate, leading to folylpolyglutamate derivatives.</text>
</comment>
<dbReference type="PANTHER" id="PTHR11136:SF0">
    <property type="entry name" value="DIHYDROFOLATE SYNTHETASE-RELATED"/>
    <property type="match status" value="1"/>
</dbReference>
<comment type="similarity">
    <text evidence="5 22">Belongs to the folylpolyglutamate synthase family.</text>
</comment>
<evidence type="ECO:0000256" key="7">
    <source>
        <dbReference type="ARBA" id="ARBA00013025"/>
    </source>
</evidence>
<dbReference type="GO" id="GO:0008841">
    <property type="term" value="F:dihydrofolate synthase activity"/>
    <property type="evidence" value="ECO:0007669"/>
    <property type="project" value="UniProtKB-EC"/>
</dbReference>
<evidence type="ECO:0000256" key="11">
    <source>
        <dbReference type="ARBA" id="ARBA00022741"/>
    </source>
</evidence>
<evidence type="ECO:0000313" key="25">
    <source>
        <dbReference type="EMBL" id="OLY44541.1"/>
    </source>
</evidence>
<dbReference type="PROSITE" id="PS01012">
    <property type="entry name" value="FOLYLPOLYGLU_SYNT_2"/>
    <property type="match status" value="1"/>
</dbReference>
<comment type="catalytic activity">
    <reaction evidence="19">
        <text>10-formyltetrahydrofolyl-(gamma-L-Glu)(n) + L-glutamate + ATP = 10-formyltetrahydrofolyl-(gamma-L-Glu)(n+1) + ADP + phosphate + H(+)</text>
        <dbReference type="Rhea" id="RHEA:51904"/>
        <dbReference type="Rhea" id="RHEA-COMP:13088"/>
        <dbReference type="Rhea" id="RHEA-COMP:14300"/>
        <dbReference type="ChEBI" id="CHEBI:15378"/>
        <dbReference type="ChEBI" id="CHEBI:29985"/>
        <dbReference type="ChEBI" id="CHEBI:30616"/>
        <dbReference type="ChEBI" id="CHEBI:43474"/>
        <dbReference type="ChEBI" id="CHEBI:134413"/>
        <dbReference type="ChEBI" id="CHEBI:456216"/>
        <dbReference type="EC" id="6.3.2.17"/>
    </reaction>
</comment>
<comment type="catalytic activity">
    <reaction evidence="20">
        <text>(6R)-5,10-methylenetetrahydrofolyl-(gamma-L-Glu)(n) + L-glutamate + ATP = (6R)-5,10-methylenetetrahydrofolyl-(gamma-L-Glu)(n+1) + ADP + phosphate + H(+)</text>
        <dbReference type="Rhea" id="RHEA:51912"/>
        <dbReference type="Rhea" id="RHEA-COMP:13257"/>
        <dbReference type="Rhea" id="RHEA-COMP:13258"/>
        <dbReference type="ChEBI" id="CHEBI:15378"/>
        <dbReference type="ChEBI" id="CHEBI:29985"/>
        <dbReference type="ChEBI" id="CHEBI:30616"/>
        <dbReference type="ChEBI" id="CHEBI:43474"/>
        <dbReference type="ChEBI" id="CHEBI:136572"/>
        <dbReference type="ChEBI" id="CHEBI:456216"/>
        <dbReference type="EC" id="6.3.2.17"/>
    </reaction>
</comment>
<evidence type="ECO:0000256" key="6">
    <source>
        <dbReference type="ARBA" id="ARBA00013023"/>
    </source>
</evidence>
<dbReference type="SUPFAM" id="SSF53623">
    <property type="entry name" value="MurD-like peptide ligases, catalytic domain"/>
    <property type="match status" value="1"/>
</dbReference>
<feature type="domain" description="Mur ligase C-terminal" evidence="23">
    <location>
        <begin position="309"/>
        <end position="423"/>
    </location>
</feature>
<evidence type="ECO:0000256" key="17">
    <source>
        <dbReference type="ARBA" id="ARBA00032510"/>
    </source>
</evidence>
<evidence type="ECO:0000256" key="14">
    <source>
        <dbReference type="ARBA" id="ARBA00022909"/>
    </source>
</evidence>